<evidence type="ECO:0000313" key="6">
    <source>
        <dbReference type="Proteomes" id="UP000468650"/>
    </source>
</evidence>
<dbReference type="GO" id="GO:0005524">
    <property type="term" value="F:ATP binding"/>
    <property type="evidence" value="ECO:0007669"/>
    <property type="project" value="UniProtKB-KW"/>
</dbReference>
<dbReference type="InterPro" id="IPR003593">
    <property type="entry name" value="AAA+_ATPase"/>
</dbReference>
<dbReference type="PANTHER" id="PTHR42781">
    <property type="entry name" value="SPERMIDINE/PUTRESCINE IMPORT ATP-BINDING PROTEIN POTA"/>
    <property type="match status" value="1"/>
</dbReference>
<reference evidence="5 6" key="1">
    <citation type="submission" date="2019-09" db="EMBL/GenBank/DDBJ databases">
        <title>Genomes of family Cryomorphaceae.</title>
        <authorList>
            <person name="Bowman J.P."/>
        </authorList>
    </citation>
    <scope>NUCLEOTIDE SEQUENCE [LARGE SCALE GENOMIC DNA]</scope>
    <source>
        <strain evidence="5 6">LMG 25704</strain>
    </source>
</reference>
<dbReference type="PROSITE" id="PS00211">
    <property type="entry name" value="ABC_TRANSPORTER_1"/>
    <property type="match status" value="1"/>
</dbReference>
<protein>
    <submittedName>
        <fullName evidence="5">ABC transporter ATP-binding protein</fullName>
    </submittedName>
</protein>
<evidence type="ECO:0000256" key="1">
    <source>
        <dbReference type="ARBA" id="ARBA00022448"/>
    </source>
</evidence>
<dbReference type="Gene3D" id="3.40.50.300">
    <property type="entry name" value="P-loop containing nucleotide triphosphate hydrolases"/>
    <property type="match status" value="1"/>
</dbReference>
<dbReference type="PROSITE" id="PS50893">
    <property type="entry name" value="ABC_TRANSPORTER_2"/>
    <property type="match status" value="1"/>
</dbReference>
<name>A0A6N6RMI5_9FLAO</name>
<comment type="caution">
    <text evidence="5">The sequence shown here is derived from an EMBL/GenBank/DDBJ whole genome shotgun (WGS) entry which is preliminary data.</text>
</comment>
<dbReference type="InterPro" id="IPR017871">
    <property type="entry name" value="ABC_transporter-like_CS"/>
</dbReference>
<dbReference type="SUPFAM" id="SSF52540">
    <property type="entry name" value="P-loop containing nucleoside triphosphate hydrolases"/>
    <property type="match status" value="1"/>
</dbReference>
<dbReference type="SMART" id="SM00382">
    <property type="entry name" value="AAA"/>
    <property type="match status" value="1"/>
</dbReference>
<keyword evidence="1" id="KW-0813">Transport</keyword>
<dbReference type="PANTHER" id="PTHR42781:SF4">
    <property type="entry name" value="SPERMIDINE_PUTRESCINE IMPORT ATP-BINDING PROTEIN POTA"/>
    <property type="match status" value="1"/>
</dbReference>
<dbReference type="InterPro" id="IPR027417">
    <property type="entry name" value="P-loop_NTPase"/>
</dbReference>
<keyword evidence="6" id="KW-1185">Reference proteome</keyword>
<dbReference type="EMBL" id="WBVO01000001">
    <property type="protein sequence ID" value="KAB2814768.1"/>
    <property type="molecule type" value="Genomic_DNA"/>
</dbReference>
<evidence type="ECO:0000313" key="5">
    <source>
        <dbReference type="EMBL" id="KAB2814768.1"/>
    </source>
</evidence>
<gene>
    <name evidence="5" type="ORF">F8C67_03205</name>
</gene>
<keyword evidence="3 5" id="KW-0067">ATP-binding</keyword>
<feature type="domain" description="ABC transporter" evidence="4">
    <location>
        <begin position="2"/>
        <end position="236"/>
    </location>
</feature>
<sequence>MLEVRNLQYQYSDETEFALDVPSWSCSEGARVAIVGRSGSGKTTFLKCLAGLLQPGEGEILWRDERVKGAEERLVPGNDKIKLVRQDFGQDPHMKVVENLRKYILSHDDDARADRIKKWLNELEISNLEQRKAKHLSGGQLQRVALAQTLLAEPEVLLMDEPFSNLDPVHKHDFIPALRELFAKEKMTTISVMHDPVDALRIADQIVVFQDGQIIESGTSEEIFRNPKNLETARLFGLISVLSVEQNNAFFNHPLDKVVLDKKVWFRPNEVVLSNVKAKYTVQRKLPMPGANWIEIEIDGKLIVVSE</sequence>
<dbReference type="InterPro" id="IPR003439">
    <property type="entry name" value="ABC_transporter-like_ATP-bd"/>
</dbReference>
<dbReference type="InterPro" id="IPR050093">
    <property type="entry name" value="ABC_SmlMolc_Importer"/>
</dbReference>
<evidence type="ECO:0000256" key="3">
    <source>
        <dbReference type="ARBA" id="ARBA00022840"/>
    </source>
</evidence>
<keyword evidence="2" id="KW-0547">Nucleotide-binding</keyword>
<dbReference type="Pfam" id="PF00005">
    <property type="entry name" value="ABC_tran"/>
    <property type="match status" value="1"/>
</dbReference>
<dbReference type="OrthoDB" id="9802264at2"/>
<dbReference type="GO" id="GO:0016887">
    <property type="term" value="F:ATP hydrolysis activity"/>
    <property type="evidence" value="ECO:0007669"/>
    <property type="project" value="InterPro"/>
</dbReference>
<dbReference type="RefSeq" id="WP_151666346.1">
    <property type="nucleotide sequence ID" value="NZ_WBVO01000001.1"/>
</dbReference>
<evidence type="ECO:0000259" key="4">
    <source>
        <dbReference type="PROSITE" id="PS50893"/>
    </source>
</evidence>
<dbReference type="AlphaFoldDB" id="A0A6N6RMI5"/>
<proteinExistence type="predicted"/>
<dbReference type="Proteomes" id="UP000468650">
    <property type="component" value="Unassembled WGS sequence"/>
</dbReference>
<accession>A0A6N6RMI5</accession>
<organism evidence="5 6">
    <name type="scientific">Phaeocystidibacter luteus</name>
    <dbReference type="NCBI Taxonomy" id="911197"/>
    <lineage>
        <taxon>Bacteria</taxon>
        <taxon>Pseudomonadati</taxon>
        <taxon>Bacteroidota</taxon>
        <taxon>Flavobacteriia</taxon>
        <taxon>Flavobacteriales</taxon>
        <taxon>Phaeocystidibacteraceae</taxon>
        <taxon>Phaeocystidibacter</taxon>
    </lineage>
</organism>
<evidence type="ECO:0000256" key="2">
    <source>
        <dbReference type="ARBA" id="ARBA00022741"/>
    </source>
</evidence>